<keyword evidence="2" id="KW-1185">Reference proteome</keyword>
<protein>
    <submittedName>
        <fullName evidence="1">Uncharacterized protein</fullName>
    </submittedName>
</protein>
<gene>
    <name evidence="1" type="ORF">JHL15_07885</name>
</gene>
<dbReference type="EMBL" id="JAENHK010000007">
    <property type="protein sequence ID" value="MBK1895662.1"/>
    <property type="molecule type" value="Genomic_DNA"/>
</dbReference>
<proteinExistence type="predicted"/>
<accession>A0ABS1FTB1</accession>
<evidence type="ECO:0000313" key="1">
    <source>
        <dbReference type="EMBL" id="MBK1895662.1"/>
    </source>
</evidence>
<reference evidence="2" key="1">
    <citation type="submission" date="2021-01" db="EMBL/GenBank/DDBJ databases">
        <title>Genome public.</title>
        <authorList>
            <person name="Liu C."/>
            <person name="Sun Q."/>
        </authorList>
    </citation>
    <scope>NUCLEOTIDE SEQUENCE [LARGE SCALE GENOMIC DNA]</scope>
    <source>
        <strain evidence="2">YIM B02567</strain>
    </source>
</reference>
<name>A0ABS1FTB1_9FLAO</name>
<dbReference type="RefSeq" id="WP_200244806.1">
    <property type="nucleotide sequence ID" value="NZ_JAENHK010000007.1"/>
</dbReference>
<dbReference type="Proteomes" id="UP000628669">
    <property type="component" value="Unassembled WGS sequence"/>
</dbReference>
<organism evidence="1 2">
    <name type="scientific">Chryseobacterium paridis</name>
    <dbReference type="NCBI Taxonomy" id="2800328"/>
    <lineage>
        <taxon>Bacteria</taxon>
        <taxon>Pseudomonadati</taxon>
        <taxon>Bacteroidota</taxon>
        <taxon>Flavobacteriia</taxon>
        <taxon>Flavobacteriales</taxon>
        <taxon>Weeksellaceae</taxon>
        <taxon>Chryseobacterium group</taxon>
        <taxon>Chryseobacterium</taxon>
    </lineage>
</organism>
<evidence type="ECO:0000313" key="2">
    <source>
        <dbReference type="Proteomes" id="UP000628669"/>
    </source>
</evidence>
<comment type="caution">
    <text evidence="1">The sequence shown here is derived from an EMBL/GenBank/DDBJ whole genome shotgun (WGS) entry which is preliminary data.</text>
</comment>
<sequence length="110" mass="13516">METSKMINQLNFLFERLDFKTISTLDNKDFRILAHSFFIEINKLRDEGLTLNEDFRKFINDKHIEYDHDDYGGDSIYEERMQHILRELTEFCSPPWFWNTPFDEYLAHKW</sequence>